<dbReference type="eggNOG" id="ENOG502TAWI">
    <property type="taxonomic scope" value="Eukaryota"/>
</dbReference>
<reference evidence="3 4" key="1">
    <citation type="journal article" date="2007" name="Nature">
        <title>Evolution of genes and genomes on the Drosophila phylogeny.</title>
        <authorList>
            <consortium name="Drosophila 12 Genomes Consortium"/>
            <person name="Clark A.G."/>
            <person name="Eisen M.B."/>
            <person name="Smith D.R."/>
            <person name="Bergman C.M."/>
            <person name="Oliver B."/>
            <person name="Markow T.A."/>
            <person name="Kaufman T.C."/>
            <person name="Kellis M."/>
            <person name="Gelbart W."/>
            <person name="Iyer V.N."/>
            <person name="Pollard D.A."/>
            <person name="Sackton T.B."/>
            <person name="Larracuente A.M."/>
            <person name="Singh N.D."/>
            <person name="Abad J.P."/>
            <person name="Abt D.N."/>
            <person name="Adryan B."/>
            <person name="Aguade M."/>
            <person name="Akashi H."/>
            <person name="Anderson W.W."/>
            <person name="Aquadro C.F."/>
            <person name="Ardell D.H."/>
            <person name="Arguello R."/>
            <person name="Artieri C.G."/>
            <person name="Barbash D.A."/>
            <person name="Barker D."/>
            <person name="Barsanti P."/>
            <person name="Batterham P."/>
            <person name="Batzoglou S."/>
            <person name="Begun D."/>
            <person name="Bhutkar A."/>
            <person name="Blanco E."/>
            <person name="Bosak S.A."/>
            <person name="Bradley R.K."/>
            <person name="Brand A.D."/>
            <person name="Brent M.R."/>
            <person name="Brooks A.N."/>
            <person name="Brown R.H."/>
            <person name="Butlin R.K."/>
            <person name="Caggese C."/>
            <person name="Calvi B.R."/>
            <person name="Bernardo de Carvalho A."/>
            <person name="Caspi A."/>
            <person name="Castrezana S."/>
            <person name="Celniker S.E."/>
            <person name="Chang J.L."/>
            <person name="Chapple C."/>
            <person name="Chatterji S."/>
            <person name="Chinwalla A."/>
            <person name="Civetta A."/>
            <person name="Clifton S.W."/>
            <person name="Comeron J.M."/>
            <person name="Costello J.C."/>
            <person name="Coyne J.A."/>
            <person name="Daub J."/>
            <person name="David R.G."/>
            <person name="Delcher A.L."/>
            <person name="Delehaunty K."/>
            <person name="Do C.B."/>
            <person name="Ebling H."/>
            <person name="Edwards K."/>
            <person name="Eickbush T."/>
            <person name="Evans J.D."/>
            <person name="Filipski A."/>
            <person name="Findeiss S."/>
            <person name="Freyhult E."/>
            <person name="Fulton L."/>
            <person name="Fulton R."/>
            <person name="Garcia A.C."/>
            <person name="Gardiner A."/>
            <person name="Garfield D.A."/>
            <person name="Garvin B.E."/>
            <person name="Gibson G."/>
            <person name="Gilbert D."/>
            <person name="Gnerre S."/>
            <person name="Godfrey J."/>
            <person name="Good R."/>
            <person name="Gotea V."/>
            <person name="Gravely B."/>
            <person name="Greenberg A.J."/>
            <person name="Griffiths-Jones S."/>
            <person name="Gross S."/>
            <person name="Guigo R."/>
            <person name="Gustafson E.A."/>
            <person name="Haerty W."/>
            <person name="Hahn M.W."/>
            <person name="Halligan D.L."/>
            <person name="Halpern A.L."/>
            <person name="Halter G.M."/>
            <person name="Han M.V."/>
            <person name="Heger A."/>
            <person name="Hillier L."/>
            <person name="Hinrichs A.S."/>
            <person name="Holmes I."/>
            <person name="Hoskins R.A."/>
            <person name="Hubisz M.J."/>
            <person name="Hultmark D."/>
            <person name="Huntley M.A."/>
            <person name="Jaffe D.B."/>
            <person name="Jagadeeshan S."/>
            <person name="Jeck W.R."/>
            <person name="Johnson J."/>
            <person name="Jones C.D."/>
            <person name="Jordan W.C."/>
            <person name="Karpen G.H."/>
            <person name="Kataoka E."/>
            <person name="Keightley P.D."/>
            <person name="Kheradpour P."/>
            <person name="Kirkness E.F."/>
            <person name="Koerich L.B."/>
            <person name="Kristiansen K."/>
            <person name="Kudrna D."/>
            <person name="Kulathinal R.J."/>
            <person name="Kumar S."/>
            <person name="Kwok R."/>
            <person name="Lander E."/>
            <person name="Langley C.H."/>
            <person name="Lapoint R."/>
            <person name="Lazzaro B.P."/>
            <person name="Lee S.J."/>
            <person name="Levesque L."/>
            <person name="Li R."/>
            <person name="Lin C.F."/>
            <person name="Lin M.F."/>
            <person name="Lindblad-Toh K."/>
            <person name="Llopart A."/>
            <person name="Long M."/>
            <person name="Low L."/>
            <person name="Lozovsky E."/>
            <person name="Lu J."/>
            <person name="Luo M."/>
            <person name="Machado C.A."/>
            <person name="Makalowski W."/>
            <person name="Marzo M."/>
            <person name="Matsuda M."/>
            <person name="Matzkin L."/>
            <person name="McAllister B."/>
            <person name="McBride C.S."/>
            <person name="McKernan B."/>
            <person name="McKernan K."/>
            <person name="Mendez-Lago M."/>
            <person name="Minx P."/>
            <person name="Mollenhauer M.U."/>
            <person name="Montooth K."/>
            <person name="Mount S.M."/>
            <person name="Mu X."/>
            <person name="Myers E."/>
            <person name="Negre B."/>
            <person name="Newfeld S."/>
            <person name="Nielsen R."/>
            <person name="Noor M.A."/>
            <person name="O'Grady P."/>
            <person name="Pachter L."/>
            <person name="Papaceit M."/>
            <person name="Parisi M.J."/>
            <person name="Parisi M."/>
            <person name="Parts L."/>
            <person name="Pedersen J.S."/>
            <person name="Pesole G."/>
            <person name="Phillippy A.M."/>
            <person name="Ponting C.P."/>
            <person name="Pop M."/>
            <person name="Porcelli D."/>
            <person name="Powell J.R."/>
            <person name="Prohaska S."/>
            <person name="Pruitt K."/>
            <person name="Puig M."/>
            <person name="Quesneville H."/>
            <person name="Ram K.R."/>
            <person name="Rand D."/>
            <person name="Rasmussen M.D."/>
            <person name="Reed L.K."/>
            <person name="Reenan R."/>
            <person name="Reily A."/>
            <person name="Remington K.A."/>
            <person name="Rieger T.T."/>
            <person name="Ritchie M.G."/>
            <person name="Robin C."/>
            <person name="Rogers Y.H."/>
            <person name="Rohde C."/>
            <person name="Rozas J."/>
            <person name="Rubenfield M.J."/>
            <person name="Ruiz A."/>
            <person name="Russo S."/>
            <person name="Salzberg S.L."/>
            <person name="Sanchez-Gracia A."/>
            <person name="Saranga D.J."/>
            <person name="Sato H."/>
            <person name="Schaeffer S.W."/>
            <person name="Schatz M.C."/>
            <person name="Schlenke T."/>
            <person name="Schwartz R."/>
            <person name="Segarra C."/>
            <person name="Singh R.S."/>
            <person name="Sirot L."/>
            <person name="Sirota M."/>
            <person name="Sisneros N.B."/>
            <person name="Smith C.D."/>
            <person name="Smith T.F."/>
            <person name="Spieth J."/>
            <person name="Stage D.E."/>
            <person name="Stark A."/>
            <person name="Stephan W."/>
            <person name="Strausberg R.L."/>
            <person name="Strempel S."/>
            <person name="Sturgill D."/>
            <person name="Sutton G."/>
            <person name="Sutton G.G."/>
            <person name="Tao W."/>
            <person name="Teichmann S."/>
            <person name="Tobari Y.N."/>
            <person name="Tomimura Y."/>
            <person name="Tsolas J.M."/>
            <person name="Valente V.L."/>
            <person name="Venter E."/>
            <person name="Venter J.C."/>
            <person name="Vicario S."/>
            <person name="Vieira F.G."/>
            <person name="Vilella A.J."/>
            <person name="Villasante A."/>
            <person name="Walenz B."/>
            <person name="Wang J."/>
            <person name="Wasserman M."/>
            <person name="Watts T."/>
            <person name="Wilson D."/>
            <person name="Wilson R.K."/>
            <person name="Wing R.A."/>
            <person name="Wolfner M.F."/>
            <person name="Wong A."/>
            <person name="Wong G.K."/>
            <person name="Wu C.I."/>
            <person name="Wu G."/>
            <person name="Yamamoto D."/>
            <person name="Yang H.P."/>
            <person name="Yang S.P."/>
            <person name="Yorke J.A."/>
            <person name="Yoshida K."/>
            <person name="Zdobnov E."/>
            <person name="Zhang P."/>
            <person name="Zhang Y."/>
            <person name="Zimin A.V."/>
            <person name="Baldwin J."/>
            <person name="Abdouelleil A."/>
            <person name="Abdulkadir J."/>
            <person name="Abebe A."/>
            <person name="Abera B."/>
            <person name="Abreu J."/>
            <person name="Acer S.C."/>
            <person name="Aftuck L."/>
            <person name="Alexander A."/>
            <person name="An P."/>
            <person name="Anderson E."/>
            <person name="Anderson S."/>
            <person name="Arachi H."/>
            <person name="Azer M."/>
            <person name="Bachantsang P."/>
            <person name="Barry A."/>
            <person name="Bayul T."/>
            <person name="Berlin A."/>
            <person name="Bessette D."/>
            <person name="Bloom T."/>
            <person name="Blye J."/>
            <person name="Boguslavskiy L."/>
            <person name="Bonnet C."/>
            <person name="Boukhgalter B."/>
            <person name="Bourzgui I."/>
            <person name="Brown A."/>
            <person name="Cahill P."/>
            <person name="Channer S."/>
            <person name="Cheshatsang Y."/>
            <person name="Chuda L."/>
            <person name="Citroen M."/>
            <person name="Collymore A."/>
            <person name="Cooke P."/>
            <person name="Costello M."/>
            <person name="D'Aco K."/>
            <person name="Daza R."/>
            <person name="De Haan G."/>
            <person name="DeGray S."/>
            <person name="DeMaso C."/>
            <person name="Dhargay N."/>
            <person name="Dooley K."/>
            <person name="Dooley E."/>
            <person name="Doricent M."/>
            <person name="Dorje P."/>
            <person name="Dorjee K."/>
            <person name="Dupes A."/>
            <person name="Elong R."/>
            <person name="Falk J."/>
            <person name="Farina A."/>
            <person name="Faro S."/>
            <person name="Ferguson D."/>
            <person name="Fisher S."/>
            <person name="Foley C.D."/>
            <person name="Franke A."/>
            <person name="Friedrich D."/>
            <person name="Gadbois L."/>
            <person name="Gearin G."/>
            <person name="Gearin C.R."/>
            <person name="Giannoukos G."/>
            <person name="Goode T."/>
            <person name="Graham J."/>
            <person name="Grandbois E."/>
            <person name="Grewal S."/>
            <person name="Gyaltsen K."/>
            <person name="Hafez N."/>
            <person name="Hagos B."/>
            <person name="Hall J."/>
            <person name="Henson C."/>
            <person name="Hollinger A."/>
            <person name="Honan T."/>
            <person name="Huard M.D."/>
            <person name="Hughes L."/>
            <person name="Hurhula B."/>
            <person name="Husby M.E."/>
            <person name="Kamat A."/>
            <person name="Kanga B."/>
            <person name="Kashin S."/>
            <person name="Khazanovich D."/>
            <person name="Kisner P."/>
            <person name="Lance K."/>
            <person name="Lara M."/>
            <person name="Lee W."/>
            <person name="Lennon N."/>
            <person name="Letendre F."/>
            <person name="LeVine R."/>
            <person name="Lipovsky A."/>
            <person name="Liu X."/>
            <person name="Liu J."/>
            <person name="Liu S."/>
            <person name="Lokyitsang T."/>
            <person name="Lokyitsang Y."/>
            <person name="Lubonja R."/>
            <person name="Lui A."/>
            <person name="MacDonald P."/>
            <person name="Magnisalis V."/>
            <person name="Maru K."/>
            <person name="Matthews C."/>
            <person name="McCusker W."/>
            <person name="McDonough S."/>
            <person name="Mehta T."/>
            <person name="Meldrim J."/>
            <person name="Meneus L."/>
            <person name="Mihai O."/>
            <person name="Mihalev A."/>
            <person name="Mihova T."/>
            <person name="Mittelman R."/>
            <person name="Mlenga V."/>
            <person name="Montmayeur A."/>
            <person name="Mulrain L."/>
            <person name="Navidi A."/>
            <person name="Naylor J."/>
            <person name="Negash T."/>
            <person name="Nguyen T."/>
            <person name="Nguyen N."/>
            <person name="Nicol R."/>
            <person name="Norbu C."/>
            <person name="Norbu N."/>
            <person name="Novod N."/>
            <person name="O'Neill B."/>
            <person name="Osman S."/>
            <person name="Markiewicz E."/>
            <person name="Oyono O.L."/>
            <person name="Patti C."/>
            <person name="Phunkhang P."/>
            <person name="Pierre F."/>
            <person name="Priest M."/>
            <person name="Raghuraman S."/>
            <person name="Rege F."/>
            <person name="Reyes R."/>
            <person name="Rise C."/>
            <person name="Rogov P."/>
            <person name="Ross K."/>
            <person name="Ryan E."/>
            <person name="Settipalli S."/>
            <person name="Shea T."/>
            <person name="Sherpa N."/>
            <person name="Shi L."/>
            <person name="Shih D."/>
            <person name="Sparrow T."/>
            <person name="Spaulding J."/>
            <person name="Stalker J."/>
            <person name="Stange-Thomann N."/>
            <person name="Stavropoulos S."/>
            <person name="Stone C."/>
            <person name="Strader C."/>
            <person name="Tesfaye S."/>
            <person name="Thomson T."/>
            <person name="Thoulutsang Y."/>
            <person name="Thoulutsang D."/>
            <person name="Topham K."/>
            <person name="Topping I."/>
            <person name="Tsamla T."/>
            <person name="Vassiliev H."/>
            <person name="Vo A."/>
            <person name="Wangchuk T."/>
            <person name="Wangdi T."/>
            <person name="Weiand M."/>
            <person name="Wilkinson J."/>
            <person name="Wilson A."/>
            <person name="Yadav S."/>
            <person name="Young G."/>
            <person name="Yu Q."/>
            <person name="Zembek L."/>
            <person name="Zhong D."/>
            <person name="Zimmer A."/>
            <person name="Zwirko Z."/>
            <person name="Jaffe D.B."/>
            <person name="Alvarez P."/>
            <person name="Brockman W."/>
            <person name="Butler J."/>
            <person name="Chin C."/>
            <person name="Gnerre S."/>
            <person name="Grabherr M."/>
            <person name="Kleber M."/>
            <person name="Mauceli E."/>
            <person name="MacCallum I."/>
        </authorList>
    </citation>
    <scope>NUCLEOTIDE SEQUENCE [LARGE SCALE GENOMIC DNA]</scope>
    <source>
        <strain evidence="4">Tucson 14024-0371.13</strain>
    </source>
</reference>
<feature type="chain" id="PRO_5002790114" description="Chitin-binding type-2 domain-containing protein" evidence="1">
    <location>
        <begin position="18"/>
        <end position="230"/>
    </location>
</feature>
<dbReference type="Pfam" id="PF01607">
    <property type="entry name" value="CBM_14"/>
    <property type="match status" value="1"/>
</dbReference>
<dbReference type="Gene3D" id="2.170.140.10">
    <property type="entry name" value="Chitin binding domain"/>
    <property type="match status" value="1"/>
</dbReference>
<dbReference type="SUPFAM" id="SSF57625">
    <property type="entry name" value="Invertebrate chitin-binding proteins"/>
    <property type="match status" value="1"/>
</dbReference>
<dbReference type="Proteomes" id="UP000007801">
    <property type="component" value="Unassembled WGS sequence"/>
</dbReference>
<dbReference type="PROSITE" id="PS51257">
    <property type="entry name" value="PROKAR_LIPOPROTEIN"/>
    <property type="match status" value="1"/>
</dbReference>
<evidence type="ECO:0000259" key="2">
    <source>
        <dbReference type="PROSITE" id="PS50940"/>
    </source>
</evidence>
<dbReference type="EMBL" id="CH902618">
    <property type="protein sequence ID" value="EDV39671.1"/>
    <property type="molecule type" value="Genomic_DNA"/>
</dbReference>
<dbReference type="HOGENOM" id="CLU_071692_0_0_1"/>
<proteinExistence type="predicted"/>
<dbReference type="GeneID" id="6506992"/>
<evidence type="ECO:0000256" key="1">
    <source>
        <dbReference type="SAM" id="SignalP"/>
    </source>
</evidence>
<dbReference type="FunCoup" id="B3M5Y1">
    <property type="interactions" value="24"/>
</dbReference>
<sequence>MLRLLIFLAFAILGCQAACNVCSATTGHSCISETEFQFCSSSSVAIGTTYTCPTGYYCTESAVLCSADSSLTACSGCNKCSTDKRFACTSRNTFALCLGTTTPSASLGGTCGASLVCNVASEIICVDPTHNPTTCWSSGTGNCGSTTITDPNEYCRGVGTIGRYPYGGVTSTTCKQYVYCYVVSGVFYGNVYSCPGGNYFDSTTQQCTTATQARCSDSVQCLTLNNRLLP</sequence>
<name>B3M5Y1_DROAN</name>
<dbReference type="PhylomeDB" id="B3M5Y1"/>
<gene>
    <name evidence="3" type="primary">Dana\GF24359</name>
    <name evidence="3" type="synonym">dana_GLEANR_9087</name>
    <name evidence="3" type="ORF">GF24359</name>
</gene>
<dbReference type="AlphaFoldDB" id="B3M5Y1"/>
<evidence type="ECO:0000313" key="4">
    <source>
        <dbReference type="Proteomes" id="UP000007801"/>
    </source>
</evidence>
<dbReference type="InterPro" id="IPR002557">
    <property type="entry name" value="Chitin-bd_dom"/>
</dbReference>
<dbReference type="GO" id="GO:0008061">
    <property type="term" value="F:chitin binding"/>
    <property type="evidence" value="ECO:0007669"/>
    <property type="project" value="InterPro"/>
</dbReference>
<keyword evidence="4" id="KW-1185">Reference proteome</keyword>
<organism evidence="3 4">
    <name type="scientific">Drosophila ananassae</name>
    <name type="common">Fruit fly</name>
    <dbReference type="NCBI Taxonomy" id="7217"/>
    <lineage>
        <taxon>Eukaryota</taxon>
        <taxon>Metazoa</taxon>
        <taxon>Ecdysozoa</taxon>
        <taxon>Arthropoda</taxon>
        <taxon>Hexapoda</taxon>
        <taxon>Insecta</taxon>
        <taxon>Pterygota</taxon>
        <taxon>Neoptera</taxon>
        <taxon>Endopterygota</taxon>
        <taxon>Diptera</taxon>
        <taxon>Brachycera</taxon>
        <taxon>Muscomorpha</taxon>
        <taxon>Ephydroidea</taxon>
        <taxon>Drosophilidae</taxon>
        <taxon>Drosophila</taxon>
        <taxon>Sophophora</taxon>
    </lineage>
</organism>
<feature type="signal peptide" evidence="1">
    <location>
        <begin position="1"/>
        <end position="17"/>
    </location>
</feature>
<dbReference type="OMA" id="TQTQARC"/>
<dbReference type="OrthoDB" id="8179045at2759"/>
<feature type="domain" description="Chitin-binding type-2" evidence="2">
    <location>
        <begin position="152"/>
        <end position="217"/>
    </location>
</feature>
<dbReference type="InterPro" id="IPR036508">
    <property type="entry name" value="Chitin-bd_dom_sf"/>
</dbReference>
<keyword evidence="1" id="KW-0732">Signal</keyword>
<dbReference type="GO" id="GO:0005576">
    <property type="term" value="C:extracellular region"/>
    <property type="evidence" value="ECO:0007669"/>
    <property type="project" value="InterPro"/>
</dbReference>
<dbReference type="PROSITE" id="PS50940">
    <property type="entry name" value="CHIT_BIND_II"/>
    <property type="match status" value="1"/>
</dbReference>
<dbReference type="STRING" id="7217.B3M5Y1"/>
<dbReference type="KEGG" id="dan:6506992"/>
<evidence type="ECO:0000313" key="3">
    <source>
        <dbReference type="EMBL" id="EDV39671.1"/>
    </source>
</evidence>
<accession>B3M5Y1</accession>
<dbReference type="InParanoid" id="B3M5Y1"/>
<protein>
    <recommendedName>
        <fullName evidence="2">Chitin-binding type-2 domain-containing protein</fullName>
    </recommendedName>
</protein>